<dbReference type="Gene3D" id="1.10.10.10">
    <property type="entry name" value="Winged helix-like DNA-binding domain superfamily/Winged helix DNA-binding domain"/>
    <property type="match status" value="2"/>
</dbReference>
<keyword evidence="1" id="KW-0175">Coiled coil</keyword>
<dbReference type="SUPFAM" id="SSF46894">
    <property type="entry name" value="C-terminal effector domain of the bipartite response regulators"/>
    <property type="match status" value="1"/>
</dbReference>
<name>A0ABP9PW30_9ACTN</name>
<dbReference type="EMBL" id="BAABKG010000004">
    <property type="protein sequence ID" value="GAA5152465.1"/>
    <property type="molecule type" value="Genomic_DNA"/>
</dbReference>
<dbReference type="Proteomes" id="UP001500221">
    <property type="component" value="Unassembled WGS sequence"/>
</dbReference>
<sequence length="363" mass="39648">MAGTSPGFDPALRDDLASRFSGLGITPDSVRVYLYLLAYDDWSLEQIAAELGADEAAARCALDELVQHGLIVRAEGDDVLHAVQPKVALARLLDQQSIRLREAERGLAEARRAAETLTEMTDELTTLDPSSLEVIAGRFAVTDRVSELMRSAHDEVLTMLTRRPGPGAIEHARSNDAELLGRGVPCRVLVLEGQLRGSPQLMQHLRTLHEMGAQVRVAAYLPTRLIVVDRSAAVVPSNLDAPSEGAVLVTHEVLVSLLVHVFETIWDSSRLLVTTTADDAEEWTPSALEREVMRLLAEGFKDESVARKVGMSLRSVRRLIAHLSHELGAESRFALGVRCAERGWAYDSSVPAGGRITAERLED</sequence>
<dbReference type="SMART" id="SM00421">
    <property type="entry name" value="HTH_LUXR"/>
    <property type="match status" value="1"/>
</dbReference>
<dbReference type="InterPro" id="IPR016032">
    <property type="entry name" value="Sig_transdc_resp-reg_C-effctor"/>
</dbReference>
<organism evidence="3 4">
    <name type="scientific">Nocardioides marinquilinus</name>
    <dbReference type="NCBI Taxonomy" id="1210400"/>
    <lineage>
        <taxon>Bacteria</taxon>
        <taxon>Bacillati</taxon>
        <taxon>Actinomycetota</taxon>
        <taxon>Actinomycetes</taxon>
        <taxon>Propionibacteriales</taxon>
        <taxon>Nocardioidaceae</taxon>
        <taxon>Nocardioides</taxon>
    </lineage>
</organism>
<dbReference type="RefSeq" id="WP_345460944.1">
    <property type="nucleotide sequence ID" value="NZ_BAABKG010000004.1"/>
</dbReference>
<evidence type="ECO:0000313" key="4">
    <source>
        <dbReference type="Proteomes" id="UP001500221"/>
    </source>
</evidence>
<dbReference type="Pfam" id="PF11495">
    <property type="entry name" value="Regulator_TrmB"/>
    <property type="match status" value="1"/>
</dbReference>
<dbReference type="InterPro" id="IPR051797">
    <property type="entry name" value="TrmB-like"/>
</dbReference>
<evidence type="ECO:0000259" key="2">
    <source>
        <dbReference type="SMART" id="SM00421"/>
    </source>
</evidence>
<dbReference type="InterPro" id="IPR000792">
    <property type="entry name" value="Tscrpt_reg_LuxR_C"/>
</dbReference>
<dbReference type="InterPro" id="IPR036390">
    <property type="entry name" value="WH_DNA-bd_sf"/>
</dbReference>
<evidence type="ECO:0000256" key="1">
    <source>
        <dbReference type="SAM" id="Coils"/>
    </source>
</evidence>
<dbReference type="PANTHER" id="PTHR34293">
    <property type="entry name" value="HTH-TYPE TRANSCRIPTIONAL REGULATOR TRMBL2"/>
    <property type="match status" value="1"/>
</dbReference>
<proteinExistence type="predicted"/>
<reference evidence="4" key="1">
    <citation type="journal article" date="2019" name="Int. J. Syst. Evol. Microbiol.">
        <title>The Global Catalogue of Microorganisms (GCM) 10K type strain sequencing project: providing services to taxonomists for standard genome sequencing and annotation.</title>
        <authorList>
            <consortium name="The Broad Institute Genomics Platform"/>
            <consortium name="The Broad Institute Genome Sequencing Center for Infectious Disease"/>
            <person name="Wu L."/>
            <person name="Ma J."/>
        </authorList>
    </citation>
    <scope>NUCLEOTIDE SEQUENCE [LARGE SCALE GENOMIC DNA]</scope>
    <source>
        <strain evidence="4">JCM 18459</strain>
    </source>
</reference>
<comment type="caution">
    <text evidence="3">The sequence shown here is derived from an EMBL/GenBank/DDBJ whole genome shotgun (WGS) entry which is preliminary data.</text>
</comment>
<dbReference type="SUPFAM" id="SSF46785">
    <property type="entry name" value="Winged helix' DNA-binding domain"/>
    <property type="match status" value="1"/>
</dbReference>
<gene>
    <name evidence="3" type="ORF">GCM10023340_32820</name>
</gene>
<feature type="domain" description="HTH luxR-type" evidence="2">
    <location>
        <begin position="282"/>
        <end position="339"/>
    </location>
</feature>
<keyword evidence="4" id="KW-1185">Reference proteome</keyword>
<dbReference type="InterPro" id="IPR036388">
    <property type="entry name" value="WH-like_DNA-bd_sf"/>
</dbReference>
<dbReference type="PANTHER" id="PTHR34293:SF1">
    <property type="entry name" value="HTH-TYPE TRANSCRIPTIONAL REGULATOR TRMBL2"/>
    <property type="match status" value="1"/>
</dbReference>
<dbReference type="InterPro" id="IPR021586">
    <property type="entry name" value="Tscrpt_reg_TrmB_C"/>
</dbReference>
<evidence type="ECO:0000313" key="3">
    <source>
        <dbReference type="EMBL" id="GAA5152465.1"/>
    </source>
</evidence>
<protein>
    <submittedName>
        <fullName evidence="3">LuxR C-terminal-related transcriptional regulator</fullName>
    </submittedName>
</protein>
<accession>A0ABP9PW30</accession>
<feature type="coiled-coil region" evidence="1">
    <location>
        <begin position="93"/>
        <end position="120"/>
    </location>
</feature>